<dbReference type="InterPro" id="IPR028884">
    <property type="entry name" value="Trm82"/>
</dbReference>
<sequence length="484" mass="53317">MRHPIQRLHFCPSTNRLFAAVAGVIHVFHGTTGVPIAEWTAPQLPVLAPGKKSLNKPAKKEEEEATPAEQGAREGSPSKKRKVDEKAEPIRTSNLGVGAPRGDAQGGRNSVTKMLSVREGGYLVVVTNEDKTLRVLEVMEDGALKMLSERAMPKRLCAISMADSDMTILLADKFGDVYAIPLLEEVVQPRPENPTAAQLAKEERERLAEIKRKRTEISHDLPFTAQLLLGHVSMLVDVLAVTISEEGKDKMYVLTADRDEHIRVSRYPQCFVIEGFCLGHEAFVSKMLVPSWDKTQLISGGGDAFLLRWDWRNRAVLEKVDVADLVRGVVGGKVGGGKHDHGDAERSGGEKEFKITMVGMWEVSELRMLVVAFESLPAVYIFTLNSSLVHTVTLPLSGHPLDVAVDTSNNAFYVSVVPASEGAPTIEKFKHTMDQWENVTDDAMGKIMEKTDETQFVGDEKILNEGLLYATGLLRKGTARTEKE</sequence>
<dbReference type="SUPFAM" id="SSF50978">
    <property type="entry name" value="WD40 repeat-like"/>
    <property type="match status" value="1"/>
</dbReference>
<dbReference type="PANTHER" id="PTHR16288:SF0">
    <property type="entry name" value="TRNA (GUANINE-N(7)-)-METHYLTRANSFERASE NON-CATALYTIC SUBUNIT WDR4"/>
    <property type="match status" value="1"/>
</dbReference>
<comment type="caution">
    <text evidence="8">The sequence shown here is derived from an EMBL/GenBank/DDBJ whole genome shotgun (WGS) entry which is preliminary data.</text>
</comment>
<dbReference type="Proteomes" id="UP001447188">
    <property type="component" value="Unassembled WGS sequence"/>
</dbReference>
<keyword evidence="5 6" id="KW-0539">Nucleus</keyword>
<feature type="region of interest" description="Disordered" evidence="7">
    <location>
        <begin position="47"/>
        <end position="109"/>
    </location>
</feature>
<evidence type="ECO:0000256" key="7">
    <source>
        <dbReference type="SAM" id="MobiDB-lite"/>
    </source>
</evidence>
<comment type="pathway">
    <text evidence="6">tRNA modification; N(7)-methylguanine-tRNA biosynthesis.</text>
</comment>
<comment type="function">
    <text evidence="6">Required for the formation of N(7)-methylguanine at position 46 (m7G46) in tRNA. In the complex, it is required to stabilize and induce conformational changes of the catalytic subunit.</text>
</comment>
<dbReference type="PANTHER" id="PTHR16288">
    <property type="entry name" value="WD40 REPEAT PROTEIN 4"/>
    <property type="match status" value="1"/>
</dbReference>
<evidence type="ECO:0000256" key="3">
    <source>
        <dbReference type="ARBA" id="ARBA00022694"/>
    </source>
</evidence>
<evidence type="ECO:0000256" key="6">
    <source>
        <dbReference type="HAMAP-Rule" id="MF_03056"/>
    </source>
</evidence>
<evidence type="ECO:0000256" key="4">
    <source>
        <dbReference type="ARBA" id="ARBA00022737"/>
    </source>
</evidence>
<evidence type="ECO:0000256" key="1">
    <source>
        <dbReference type="ARBA" id="ARBA00004123"/>
    </source>
</evidence>
<evidence type="ECO:0000313" key="8">
    <source>
        <dbReference type="EMBL" id="KAL0634371.1"/>
    </source>
</evidence>
<dbReference type="InterPro" id="IPR015943">
    <property type="entry name" value="WD40/YVTN_repeat-like_dom_sf"/>
</dbReference>
<dbReference type="EMBL" id="JBBBZM010000096">
    <property type="protein sequence ID" value="KAL0634371.1"/>
    <property type="molecule type" value="Genomic_DNA"/>
</dbReference>
<comment type="subcellular location">
    <subcellularLocation>
        <location evidence="1 6">Nucleus</location>
    </subcellularLocation>
</comment>
<dbReference type="Gene3D" id="2.130.10.10">
    <property type="entry name" value="YVTN repeat-like/Quinoprotein amine dehydrogenase"/>
    <property type="match status" value="1"/>
</dbReference>
<keyword evidence="9" id="KW-1185">Reference proteome</keyword>
<gene>
    <name evidence="8" type="primary">TRM82</name>
    <name evidence="8" type="ORF">Q9L58_006692</name>
</gene>
<comment type="similarity">
    <text evidence="6">Belongs to the WD repeat TRM82 family.</text>
</comment>
<evidence type="ECO:0000313" key="9">
    <source>
        <dbReference type="Proteomes" id="UP001447188"/>
    </source>
</evidence>
<evidence type="ECO:0000256" key="2">
    <source>
        <dbReference type="ARBA" id="ARBA00022574"/>
    </source>
</evidence>
<keyword evidence="3 6" id="KW-0819">tRNA processing</keyword>
<proteinExistence type="inferred from homology"/>
<keyword evidence="4 6" id="KW-0677">Repeat</keyword>
<dbReference type="HAMAP" id="MF_03056">
    <property type="entry name" value="TRM82"/>
    <property type="match status" value="1"/>
</dbReference>
<evidence type="ECO:0000256" key="5">
    <source>
        <dbReference type="ARBA" id="ARBA00023242"/>
    </source>
</evidence>
<keyword evidence="2 6" id="KW-0853">WD repeat</keyword>
<organism evidence="8 9">
    <name type="scientific">Discina gigas</name>
    <dbReference type="NCBI Taxonomy" id="1032678"/>
    <lineage>
        <taxon>Eukaryota</taxon>
        <taxon>Fungi</taxon>
        <taxon>Dikarya</taxon>
        <taxon>Ascomycota</taxon>
        <taxon>Pezizomycotina</taxon>
        <taxon>Pezizomycetes</taxon>
        <taxon>Pezizales</taxon>
        <taxon>Discinaceae</taxon>
        <taxon>Discina</taxon>
    </lineage>
</organism>
<dbReference type="InterPro" id="IPR036322">
    <property type="entry name" value="WD40_repeat_dom_sf"/>
</dbReference>
<protein>
    <submittedName>
        <fullName evidence="8">tRNA (Guanine-N(7)-)-methyltransferase non-catalytic subunit trm82</fullName>
    </submittedName>
</protein>
<reference evidence="8 9" key="1">
    <citation type="submission" date="2024-02" db="EMBL/GenBank/DDBJ databases">
        <title>Discinaceae phylogenomics.</title>
        <authorList>
            <person name="Dirks A.C."/>
            <person name="James T.Y."/>
        </authorList>
    </citation>
    <scope>NUCLEOTIDE SEQUENCE [LARGE SCALE GENOMIC DNA]</scope>
    <source>
        <strain evidence="8 9">ACD0624</strain>
    </source>
</reference>
<accession>A0ABR3GEH8</accession>
<name>A0ABR3GEH8_9PEZI</name>